<comment type="subcellular location">
    <subcellularLocation>
        <location evidence="1">Cell envelope</location>
    </subcellularLocation>
</comment>
<name>A0A146G4J9_TERSA</name>
<feature type="transmembrane region" description="Helical" evidence="6">
    <location>
        <begin position="21"/>
        <end position="40"/>
    </location>
</feature>
<feature type="compositionally biased region" description="Low complexity" evidence="5">
    <location>
        <begin position="363"/>
        <end position="372"/>
    </location>
</feature>
<evidence type="ECO:0000259" key="8">
    <source>
        <dbReference type="Pfam" id="PF25973"/>
    </source>
</evidence>
<dbReference type="SUPFAM" id="SSF111369">
    <property type="entry name" value="HlyD-like secretion proteins"/>
    <property type="match status" value="1"/>
</dbReference>
<evidence type="ECO:0000256" key="2">
    <source>
        <dbReference type="ARBA" id="ARBA00009477"/>
    </source>
</evidence>
<dbReference type="InterPro" id="IPR050465">
    <property type="entry name" value="UPF0194_transport"/>
</dbReference>
<dbReference type="Gene3D" id="2.40.30.170">
    <property type="match status" value="1"/>
</dbReference>
<evidence type="ECO:0000256" key="6">
    <source>
        <dbReference type="SAM" id="Phobius"/>
    </source>
</evidence>
<reference evidence="10" key="1">
    <citation type="journal article" date="2017" name="Genome Announc.">
        <title>Draft Genome Sequence of Terrimicrobium sacchariphilum NM-5T, a Facultative Anaerobic Soil Bacterium of the Class Spartobacteria.</title>
        <authorList>
            <person name="Qiu Y.L."/>
            <person name="Tourlousse D.M."/>
            <person name="Matsuura N."/>
            <person name="Ohashi A."/>
            <person name="Sekiguchi Y."/>
        </authorList>
    </citation>
    <scope>NUCLEOTIDE SEQUENCE [LARGE SCALE GENOMIC DNA]</scope>
    <source>
        <strain evidence="10">NM-5</strain>
    </source>
</reference>
<organism evidence="9 10">
    <name type="scientific">Terrimicrobium sacchariphilum</name>
    <dbReference type="NCBI Taxonomy" id="690879"/>
    <lineage>
        <taxon>Bacteria</taxon>
        <taxon>Pseudomonadati</taxon>
        <taxon>Verrucomicrobiota</taxon>
        <taxon>Terrimicrobiia</taxon>
        <taxon>Terrimicrobiales</taxon>
        <taxon>Terrimicrobiaceae</taxon>
        <taxon>Terrimicrobium</taxon>
    </lineage>
</organism>
<gene>
    <name evidence="9" type="ORF">TSACC_21119</name>
</gene>
<dbReference type="Proteomes" id="UP000076023">
    <property type="component" value="Unassembled WGS sequence"/>
</dbReference>
<dbReference type="InterPro" id="IPR058647">
    <property type="entry name" value="BSH_CzcB-like"/>
</dbReference>
<dbReference type="OrthoDB" id="9809068at2"/>
<dbReference type="Gene3D" id="2.40.50.100">
    <property type="match status" value="1"/>
</dbReference>
<evidence type="ECO:0000256" key="3">
    <source>
        <dbReference type="ARBA" id="ARBA00023054"/>
    </source>
</evidence>
<evidence type="ECO:0000313" key="9">
    <source>
        <dbReference type="EMBL" id="GAT32719.1"/>
    </source>
</evidence>
<comment type="similarity">
    <text evidence="2">Belongs to the membrane fusion protein (MFP) (TC 8.A.1) family.</text>
</comment>
<keyword evidence="6" id="KW-1133">Transmembrane helix</keyword>
<dbReference type="Pfam" id="PF25954">
    <property type="entry name" value="Beta-barrel_RND_2"/>
    <property type="match status" value="1"/>
</dbReference>
<keyword evidence="6" id="KW-0812">Transmembrane</keyword>
<feature type="domain" description="CzcB-like barrel-sandwich hybrid" evidence="8">
    <location>
        <begin position="78"/>
        <end position="229"/>
    </location>
</feature>
<keyword evidence="3 4" id="KW-0175">Coiled coil</keyword>
<dbReference type="Gene3D" id="1.10.287.470">
    <property type="entry name" value="Helix hairpin bin"/>
    <property type="match status" value="1"/>
</dbReference>
<evidence type="ECO:0000256" key="1">
    <source>
        <dbReference type="ARBA" id="ARBA00004196"/>
    </source>
</evidence>
<keyword evidence="6" id="KW-0472">Membrane</keyword>
<dbReference type="GO" id="GO:0022857">
    <property type="term" value="F:transmembrane transporter activity"/>
    <property type="evidence" value="ECO:0007669"/>
    <property type="project" value="InterPro"/>
</dbReference>
<sequence length="429" mass="45622">MSSNPELADLLKAEKRSSGRWRIFVIAGAVLAVVLGALAWKLSAGGEKRTTYVTEPIARGSIRVTVNATGNLEPTNEVTVGSELSGTIKEVFVDTNDQVIKGQPLAKLDTSKLDQQTESSRAMAAAAQARVAQVQATLKESEAALERLKKLHEASGGKLPSQANMDTAVATADRAKADLLSAEAEVRQAEANVGTNESDLQKAVIRSPIDGIILTRNIDPGQTVAATMTAPELFVVAEKLENMKLEVAVAEADIGRVKADQHATFTVDAWPSRVFKALVKKAEFGSTVTDNVVTYKTELEVSNDDLSLRPGMTATAEISVAENKDVLLVPNAALRFDPEAQQARAGAPQKKTFVQSLIPGPPRRQSGRPQSGDESPQRPAAAARIWILRDGKPQPLPVTVGLSDGRATEISGEGLTEGMPVVLYAVPPK</sequence>
<evidence type="ECO:0000313" key="10">
    <source>
        <dbReference type="Proteomes" id="UP000076023"/>
    </source>
</evidence>
<dbReference type="GO" id="GO:0016020">
    <property type="term" value="C:membrane"/>
    <property type="evidence" value="ECO:0007669"/>
    <property type="project" value="InterPro"/>
</dbReference>
<dbReference type="InterPro" id="IPR058792">
    <property type="entry name" value="Beta-barrel_RND_2"/>
</dbReference>
<dbReference type="InParanoid" id="A0A146G4J9"/>
<feature type="coiled-coil region" evidence="4">
    <location>
        <begin position="124"/>
        <end position="192"/>
    </location>
</feature>
<dbReference type="Pfam" id="PF25973">
    <property type="entry name" value="BSH_CzcB"/>
    <property type="match status" value="1"/>
</dbReference>
<dbReference type="GO" id="GO:0030313">
    <property type="term" value="C:cell envelope"/>
    <property type="evidence" value="ECO:0007669"/>
    <property type="project" value="UniProtKB-SubCell"/>
</dbReference>
<dbReference type="AlphaFoldDB" id="A0A146G4J9"/>
<evidence type="ECO:0000256" key="4">
    <source>
        <dbReference type="SAM" id="Coils"/>
    </source>
</evidence>
<comment type="caution">
    <text evidence="9">The sequence shown here is derived from an EMBL/GenBank/DDBJ whole genome shotgun (WGS) entry which is preliminary data.</text>
</comment>
<dbReference type="EMBL" id="BDCO01000002">
    <property type="protein sequence ID" value="GAT32719.1"/>
    <property type="molecule type" value="Genomic_DNA"/>
</dbReference>
<dbReference type="RefSeq" id="WP_075078536.1">
    <property type="nucleotide sequence ID" value="NZ_BDCO01000002.1"/>
</dbReference>
<evidence type="ECO:0000259" key="7">
    <source>
        <dbReference type="Pfam" id="PF25954"/>
    </source>
</evidence>
<dbReference type="InterPro" id="IPR006143">
    <property type="entry name" value="RND_pump_MFP"/>
</dbReference>
<protein>
    <submittedName>
        <fullName evidence="9">HlyD family secretion protein</fullName>
    </submittedName>
</protein>
<dbReference type="STRING" id="690879.TSACC_21119"/>
<feature type="region of interest" description="Disordered" evidence="5">
    <location>
        <begin position="340"/>
        <end position="380"/>
    </location>
</feature>
<proteinExistence type="inferred from homology"/>
<dbReference type="PANTHER" id="PTHR32347">
    <property type="entry name" value="EFFLUX SYSTEM COMPONENT YKNX-RELATED"/>
    <property type="match status" value="1"/>
</dbReference>
<evidence type="ECO:0000256" key="5">
    <source>
        <dbReference type="SAM" id="MobiDB-lite"/>
    </source>
</evidence>
<dbReference type="PANTHER" id="PTHR32347:SF14">
    <property type="entry name" value="EFFLUX SYSTEM COMPONENT YKNX-RELATED"/>
    <property type="match status" value="1"/>
</dbReference>
<dbReference type="NCBIfam" id="TIGR01730">
    <property type="entry name" value="RND_mfp"/>
    <property type="match status" value="1"/>
</dbReference>
<keyword evidence="10" id="KW-1185">Reference proteome</keyword>
<feature type="domain" description="CusB-like beta-barrel" evidence="7">
    <location>
        <begin position="245"/>
        <end position="319"/>
    </location>
</feature>
<accession>A0A146G4J9</accession>